<proteinExistence type="inferred from homology"/>
<organism evidence="3 4">
    <name type="scientific">Pseudonocardia thermophila</name>
    <dbReference type="NCBI Taxonomy" id="1848"/>
    <lineage>
        <taxon>Bacteria</taxon>
        <taxon>Bacillati</taxon>
        <taxon>Actinomycetota</taxon>
        <taxon>Actinomycetes</taxon>
        <taxon>Pseudonocardiales</taxon>
        <taxon>Pseudonocardiaceae</taxon>
        <taxon>Pseudonocardia</taxon>
    </lineage>
</organism>
<evidence type="ECO:0000313" key="4">
    <source>
        <dbReference type="Proteomes" id="UP000184363"/>
    </source>
</evidence>
<accession>A0A1M6VHZ3</accession>
<protein>
    <submittedName>
        <fullName evidence="3">YCII-related domain-containing protein</fullName>
    </submittedName>
</protein>
<dbReference type="Pfam" id="PF03795">
    <property type="entry name" value="YCII"/>
    <property type="match status" value="1"/>
</dbReference>
<evidence type="ECO:0000313" key="3">
    <source>
        <dbReference type="EMBL" id="SHK81079.1"/>
    </source>
</evidence>
<dbReference type="InterPro" id="IPR005545">
    <property type="entry name" value="YCII"/>
</dbReference>
<dbReference type="Proteomes" id="UP000184363">
    <property type="component" value="Unassembled WGS sequence"/>
</dbReference>
<dbReference type="EMBL" id="FRAP01000012">
    <property type="protein sequence ID" value="SHK81079.1"/>
    <property type="molecule type" value="Genomic_DNA"/>
</dbReference>
<dbReference type="PANTHER" id="PTHR35174">
    <property type="entry name" value="BLL7171 PROTEIN-RELATED"/>
    <property type="match status" value="1"/>
</dbReference>
<evidence type="ECO:0000256" key="1">
    <source>
        <dbReference type="ARBA" id="ARBA00007689"/>
    </source>
</evidence>
<gene>
    <name evidence="3" type="ORF">SAMN05443637_112135</name>
</gene>
<dbReference type="InterPro" id="IPR011008">
    <property type="entry name" value="Dimeric_a/b-barrel"/>
</dbReference>
<name>A0A1M6VHZ3_PSETH</name>
<comment type="similarity">
    <text evidence="1">Belongs to the YciI family.</text>
</comment>
<dbReference type="RefSeq" id="WP_073458014.1">
    <property type="nucleotide sequence ID" value="NZ_CALGVN010000021.1"/>
</dbReference>
<reference evidence="3 4" key="1">
    <citation type="submission" date="2016-11" db="EMBL/GenBank/DDBJ databases">
        <authorList>
            <person name="Jaros S."/>
            <person name="Januszkiewicz K."/>
            <person name="Wedrychowicz H."/>
        </authorList>
    </citation>
    <scope>NUCLEOTIDE SEQUENCE [LARGE SCALE GENOMIC DNA]</scope>
    <source>
        <strain evidence="3 4">DSM 43832</strain>
    </source>
</reference>
<sequence>MQFLFTMKDSGHSGEVDPDLYTRMGEFIAELSKAGVLVATGGLDAGTRLRSENGELTVTDGPFAETKEAIVSFALLEVPSREEALELTKRFHEVLGDGESTMYQVFGPDTA</sequence>
<feature type="domain" description="YCII-related" evidence="2">
    <location>
        <begin position="1"/>
        <end position="90"/>
    </location>
</feature>
<dbReference type="AlphaFoldDB" id="A0A1M6VHZ3"/>
<dbReference type="Gene3D" id="3.30.70.1060">
    <property type="entry name" value="Dimeric alpha+beta barrel"/>
    <property type="match status" value="1"/>
</dbReference>
<evidence type="ECO:0000259" key="2">
    <source>
        <dbReference type="Pfam" id="PF03795"/>
    </source>
</evidence>
<keyword evidence="4" id="KW-1185">Reference proteome</keyword>
<dbReference type="SUPFAM" id="SSF54909">
    <property type="entry name" value="Dimeric alpha+beta barrel"/>
    <property type="match status" value="1"/>
</dbReference>
<dbReference type="STRING" id="1848.SAMN05443637_112135"/>